<protein>
    <submittedName>
        <fullName evidence="5">TRAP transporter substrate-binding protein</fullName>
    </submittedName>
</protein>
<dbReference type="Pfam" id="PF03480">
    <property type="entry name" value="DctP"/>
    <property type="match status" value="1"/>
</dbReference>
<name>A0ABZ3CXJ5_9GAMM</name>
<dbReference type="InterPro" id="IPR004682">
    <property type="entry name" value="TRAP_DctP"/>
</dbReference>
<dbReference type="PANTHER" id="PTHR33376:SF7">
    <property type="entry name" value="C4-DICARBOXYLATE-BINDING PROTEIN DCTB"/>
    <property type="match status" value="1"/>
</dbReference>
<dbReference type="InterPro" id="IPR018389">
    <property type="entry name" value="DctP_fam"/>
</dbReference>
<gene>
    <name evidence="5" type="ORF">AAGT95_07650</name>
</gene>
<evidence type="ECO:0000313" key="6">
    <source>
        <dbReference type="Proteomes" id="UP001453229"/>
    </source>
</evidence>
<reference evidence="5 6" key="1">
    <citation type="submission" date="2024-04" db="EMBL/GenBank/DDBJ databases">
        <title>Salinicola lusitanus LLJ914,a marine bacterium isolated from the Okinawa Trough.</title>
        <authorList>
            <person name="Li J."/>
        </authorList>
    </citation>
    <scope>NUCLEOTIDE SEQUENCE [LARGE SCALE GENOMIC DNA]</scope>
    <source>
        <strain evidence="5 6">LLJ914</strain>
    </source>
</reference>
<proteinExistence type="inferred from homology"/>
<dbReference type="Gene3D" id="3.40.190.170">
    <property type="entry name" value="Bacterial extracellular solute-binding protein, family 7"/>
    <property type="match status" value="1"/>
</dbReference>
<evidence type="ECO:0000256" key="1">
    <source>
        <dbReference type="ARBA" id="ARBA00009023"/>
    </source>
</evidence>
<evidence type="ECO:0000313" key="5">
    <source>
        <dbReference type="EMBL" id="XAD55847.1"/>
    </source>
</evidence>
<keyword evidence="6" id="KW-1185">Reference proteome</keyword>
<sequence>MTTASLLTHAPRLAALAAGVAMALGSLSASAAQFNAKLSLDVPEGNTKYEAAQQFADLVRERTDDNVDIQLFPNSVLGGETESAEGIRLGSVQMGIITSSVLSSWVPEVQVLDLPYVITDEANASALSEPLTEALSSSFEDQGFHLLGFTVNGVRELMSSFPIHSIDDIQGKKMRVIQSPLHVDAWRAAGANPTPVPAPEIYNSMQTGVIDFFDNTATNYLTNRFYEVAPYYVKTDHIYAMGTWVVAQNWWKRLPEDYQQAITEAALEVQSRVPEMRQKDDEAALAETVADGATIIDIEDKTPWMEAMAPVREKYIDQIPDGAELVELIRSAK</sequence>
<organism evidence="5 6">
    <name type="scientific">Salinicola lusitanus</name>
    <dbReference type="NCBI Taxonomy" id="1949085"/>
    <lineage>
        <taxon>Bacteria</taxon>
        <taxon>Pseudomonadati</taxon>
        <taxon>Pseudomonadota</taxon>
        <taxon>Gammaproteobacteria</taxon>
        <taxon>Oceanospirillales</taxon>
        <taxon>Halomonadaceae</taxon>
        <taxon>Salinicola</taxon>
    </lineage>
</organism>
<accession>A0ABZ3CXJ5</accession>
<feature type="chain" id="PRO_5047314890" evidence="4">
    <location>
        <begin position="32"/>
        <end position="333"/>
    </location>
</feature>
<evidence type="ECO:0000256" key="3">
    <source>
        <dbReference type="ARBA" id="ARBA00022729"/>
    </source>
</evidence>
<dbReference type="PANTHER" id="PTHR33376">
    <property type="match status" value="1"/>
</dbReference>
<dbReference type="Proteomes" id="UP001453229">
    <property type="component" value="Chromosome"/>
</dbReference>
<keyword evidence="3 4" id="KW-0732">Signal</keyword>
<dbReference type="NCBIfam" id="NF037995">
    <property type="entry name" value="TRAP_S1"/>
    <property type="match status" value="1"/>
</dbReference>
<dbReference type="InterPro" id="IPR038404">
    <property type="entry name" value="TRAP_DctP_sf"/>
</dbReference>
<dbReference type="EMBL" id="CP151919">
    <property type="protein sequence ID" value="XAD55847.1"/>
    <property type="molecule type" value="Genomic_DNA"/>
</dbReference>
<dbReference type="NCBIfam" id="TIGR00787">
    <property type="entry name" value="dctP"/>
    <property type="match status" value="1"/>
</dbReference>
<dbReference type="RefSeq" id="WP_157958321.1">
    <property type="nucleotide sequence ID" value="NZ_CP151919.1"/>
</dbReference>
<dbReference type="PIRSF" id="PIRSF006470">
    <property type="entry name" value="DctB"/>
    <property type="match status" value="1"/>
</dbReference>
<evidence type="ECO:0000256" key="2">
    <source>
        <dbReference type="ARBA" id="ARBA00022448"/>
    </source>
</evidence>
<comment type="similarity">
    <text evidence="1">Belongs to the bacterial solute-binding protein 7 family.</text>
</comment>
<dbReference type="CDD" id="cd13603">
    <property type="entry name" value="PBP2_TRAP_Siap_TeaA_like"/>
    <property type="match status" value="1"/>
</dbReference>
<feature type="signal peptide" evidence="4">
    <location>
        <begin position="1"/>
        <end position="31"/>
    </location>
</feature>
<evidence type="ECO:0000256" key="4">
    <source>
        <dbReference type="SAM" id="SignalP"/>
    </source>
</evidence>
<keyword evidence="2" id="KW-0813">Transport</keyword>